<keyword evidence="2" id="KW-1133">Transmembrane helix</keyword>
<evidence type="ECO:0000313" key="4">
    <source>
        <dbReference type="Proteomes" id="UP000027466"/>
    </source>
</evidence>
<comment type="caution">
    <text evidence="3">The sequence shown here is derived from an EMBL/GenBank/DDBJ whole genome shotgun (WGS) entry which is preliminary data.</text>
</comment>
<dbReference type="AlphaFoldDB" id="A0A069PNB1"/>
<dbReference type="InterPro" id="IPR020011">
    <property type="entry name" value="FimV_C"/>
</dbReference>
<gene>
    <name evidence="3" type="ORF">BG61_37185</name>
</gene>
<evidence type="ECO:0000256" key="2">
    <source>
        <dbReference type="SAM" id="Phobius"/>
    </source>
</evidence>
<dbReference type="Gene3D" id="1.20.58.2200">
    <property type="match status" value="1"/>
</dbReference>
<dbReference type="NCBIfam" id="TIGR03504">
    <property type="entry name" value="FimV_Cterm"/>
    <property type="match status" value="1"/>
</dbReference>
<feature type="compositionally biased region" description="Low complexity" evidence="1">
    <location>
        <begin position="505"/>
        <end position="516"/>
    </location>
</feature>
<reference evidence="3 4" key="1">
    <citation type="submission" date="2014-03" db="EMBL/GenBank/DDBJ databases">
        <title>Draft Genome Sequences of Four Burkholderia Strains.</title>
        <authorList>
            <person name="Liu X.Y."/>
            <person name="Li C.X."/>
            <person name="Xu J.H."/>
        </authorList>
    </citation>
    <scope>NUCLEOTIDE SEQUENCE [LARGE SCALE GENOMIC DNA]</scope>
    <source>
        <strain evidence="3 4">DSM 50014</strain>
    </source>
</reference>
<dbReference type="STRING" id="60547.GCA_000751215_01244"/>
<dbReference type="InterPro" id="IPR018392">
    <property type="entry name" value="LysM"/>
</dbReference>
<dbReference type="CDD" id="cd00118">
    <property type="entry name" value="LysM"/>
    <property type="match status" value="1"/>
</dbReference>
<dbReference type="InterPro" id="IPR038440">
    <property type="entry name" value="FimV_C_sf"/>
</dbReference>
<dbReference type="Proteomes" id="UP000027466">
    <property type="component" value="Unassembled WGS sequence"/>
</dbReference>
<feature type="compositionally biased region" description="Basic and acidic residues" evidence="1">
    <location>
        <begin position="359"/>
        <end position="421"/>
    </location>
</feature>
<dbReference type="EMBL" id="JFHC01000075">
    <property type="protein sequence ID" value="KDR38796.1"/>
    <property type="molecule type" value="Genomic_DNA"/>
</dbReference>
<dbReference type="Gene3D" id="3.10.350.10">
    <property type="entry name" value="LysM domain"/>
    <property type="match status" value="1"/>
</dbReference>
<keyword evidence="2" id="KW-0472">Membrane</keyword>
<name>A0A069PNB1_9BURK</name>
<feature type="transmembrane region" description="Helical" evidence="2">
    <location>
        <begin position="203"/>
        <end position="221"/>
    </location>
</feature>
<accession>A0A069PNB1</accession>
<organism evidence="3 4">
    <name type="scientific">Caballeronia glathei</name>
    <dbReference type="NCBI Taxonomy" id="60547"/>
    <lineage>
        <taxon>Bacteria</taxon>
        <taxon>Pseudomonadati</taxon>
        <taxon>Pseudomonadota</taxon>
        <taxon>Betaproteobacteria</taxon>
        <taxon>Burkholderiales</taxon>
        <taxon>Burkholderiaceae</taxon>
        <taxon>Caballeronia</taxon>
    </lineage>
</organism>
<keyword evidence="4" id="KW-1185">Reference proteome</keyword>
<sequence>MLGAACVTLGWNAGDARAQASGAAAVSEAASAVAGGTQYTVKPGQSLNDIAGELTGSRDRAIREKMSRALFDANPGAFMGHDPSRLKLGAVLNVPAGDFGGASAASAASAPEAAESGAASAPASAQASAGAAAVAPAPEAAASTAAETGAGVQSAASAPGASVAAEAPAASEPAAGAGASAALAGSIAGADSTRAATQPFNPMTIAAAAAVLAVLLLLFFVRAGKRRRAAAADTRSRDAAPSNVPSPAVSAVANVGAARDAGLEGTSVQRDQAELNAVAASLESYDAAQSFAAPTDDEPPAAEALDRAKDAGTSASGAAAPVASREEVASRPAPFMPEAPAARHRDFMPPLRSAAVAEAEAREAATREAEAREAAERESAAREAEARDAADAREADAREAEAREAEAREAEAREAEAREAETVPDLEADDEPTPVARFPQPKFPREAIEALDSLDLGLPPRRELSAAPADAAVAKTEHESPITPEPVVPQPLTKPDITVRPREPAPATADTAITPEPVRPQPVAEPDVLQRQSESIAEPPKPPSAAQEIEAGTAGPASVAGLGAPTFGPMRLAFDLAPATSETEPLPALTPEQIATIARNKLELAAEYIDLGDLAGARTLLQEVIDANDPATRPQAAALLSTLAPLS</sequence>
<dbReference type="InterPro" id="IPR036779">
    <property type="entry name" value="LysM_dom_sf"/>
</dbReference>
<proteinExistence type="predicted"/>
<evidence type="ECO:0000313" key="3">
    <source>
        <dbReference type="EMBL" id="KDR38796.1"/>
    </source>
</evidence>
<evidence type="ECO:0000256" key="1">
    <source>
        <dbReference type="SAM" id="MobiDB-lite"/>
    </source>
</evidence>
<evidence type="ECO:0008006" key="5">
    <source>
        <dbReference type="Google" id="ProtNLM"/>
    </source>
</evidence>
<feature type="region of interest" description="Disordered" evidence="1">
    <location>
        <begin position="306"/>
        <end position="564"/>
    </location>
</feature>
<keyword evidence="2" id="KW-0812">Transmembrane</keyword>
<protein>
    <recommendedName>
        <fullName evidence="5">Pilus assembly protein FimV</fullName>
    </recommendedName>
</protein>
<feature type="compositionally biased region" description="Acidic residues" evidence="1">
    <location>
        <begin position="422"/>
        <end position="432"/>
    </location>
</feature>